<reference evidence="2 3" key="1">
    <citation type="submission" date="2016-10" db="EMBL/GenBank/DDBJ databases">
        <title>Arsenicibacter rosenii gen. nov., sp. nov., an efficient arsenic-methylating bacterium isolated from an arsenic-contaminated paddy soil.</title>
        <authorList>
            <person name="Huang K."/>
        </authorList>
    </citation>
    <scope>NUCLEOTIDE SEQUENCE [LARGE SCALE GENOMIC DNA]</scope>
    <source>
        <strain evidence="2 3">SM-1</strain>
    </source>
</reference>
<accession>A0A1S2VJE4</accession>
<evidence type="ECO:0008006" key="4">
    <source>
        <dbReference type="Google" id="ProtNLM"/>
    </source>
</evidence>
<name>A0A1S2VJE4_9BACT</name>
<feature type="transmembrane region" description="Helical" evidence="1">
    <location>
        <begin position="261"/>
        <end position="280"/>
    </location>
</feature>
<feature type="transmembrane region" description="Helical" evidence="1">
    <location>
        <begin position="118"/>
        <end position="139"/>
    </location>
</feature>
<gene>
    <name evidence="2" type="ORF">BLX24_11465</name>
</gene>
<keyword evidence="1" id="KW-1133">Transmembrane helix</keyword>
<dbReference type="RefSeq" id="WP_071503294.1">
    <property type="nucleotide sequence ID" value="NZ_MORL01000005.1"/>
</dbReference>
<evidence type="ECO:0000313" key="3">
    <source>
        <dbReference type="Proteomes" id="UP000181790"/>
    </source>
</evidence>
<dbReference type="EMBL" id="MORL01000005">
    <property type="protein sequence ID" value="OIN58843.1"/>
    <property type="molecule type" value="Genomic_DNA"/>
</dbReference>
<feature type="transmembrane region" description="Helical" evidence="1">
    <location>
        <begin position="12"/>
        <end position="30"/>
    </location>
</feature>
<dbReference type="Proteomes" id="UP000181790">
    <property type="component" value="Unassembled WGS sequence"/>
</dbReference>
<evidence type="ECO:0000313" key="2">
    <source>
        <dbReference type="EMBL" id="OIN58843.1"/>
    </source>
</evidence>
<evidence type="ECO:0000256" key="1">
    <source>
        <dbReference type="SAM" id="Phobius"/>
    </source>
</evidence>
<feature type="transmembrane region" description="Helical" evidence="1">
    <location>
        <begin position="319"/>
        <end position="339"/>
    </location>
</feature>
<feature type="transmembrane region" description="Helical" evidence="1">
    <location>
        <begin position="351"/>
        <end position="371"/>
    </location>
</feature>
<keyword evidence="1" id="KW-0812">Transmembrane</keyword>
<keyword evidence="1" id="KW-0472">Membrane</keyword>
<feature type="transmembrane region" description="Helical" evidence="1">
    <location>
        <begin position="219"/>
        <end position="240"/>
    </location>
</feature>
<feature type="transmembrane region" description="Helical" evidence="1">
    <location>
        <begin position="286"/>
        <end position="307"/>
    </location>
</feature>
<feature type="transmembrane region" description="Helical" evidence="1">
    <location>
        <begin position="145"/>
        <end position="164"/>
    </location>
</feature>
<keyword evidence="3" id="KW-1185">Reference proteome</keyword>
<sequence length="580" mass="66552">MNRIYRTLTYPSITWLLILLPVAGFFAYFFTLRFDIPWFDEYENIPFFLQQFLDADSFQERIAALIRPNNEHRVVYARLVVFGQYLLTGGISYSGLMLWGNLGLVVILILLYSTIRRLGLPVAYLLPVPLMLFSAQNYLLTFTAIYTLQYLAIIMLVLVTFFLLAQDGTRLSISLTRPKERPVYFVLALVMGFLATFSMGNGILLWPAGAAMLFIQRRWVQLVIWLVIGAASIYLYFLGYPVQQGNAEGFAYVLKHPFQTIAGFLIFAGSIFDFFPAWPIEKRVHLPFLAGLLVIAFLVFWTVRVVFRKDRNTSFSDVFLLGCVLFLLANMGLIAFFRIRFYFGMVLHSSYRTYSLVLWAVAYVALLHTVATSTRISMQRQALINRYLLVGLFAVFVFVSGFTYKTYIPEAVQRRLHMQGLTYNQQHNRIGLGGTRNSALAKWIIELTDVMTQRKWYTLPEPAITADEKKINGMVRDTIKATPYTIEYKPDYVVMSSDEAGYTVDRHTGTYLIFRSDQHAYVMFAEPNKPKGRHPFRALPGWSAAMPKALIEPGRYRIGLFRMDNGKGSVQYTNKFVSVD</sequence>
<organism evidence="2 3">
    <name type="scientific">Arsenicibacter rosenii</name>
    <dbReference type="NCBI Taxonomy" id="1750698"/>
    <lineage>
        <taxon>Bacteria</taxon>
        <taxon>Pseudomonadati</taxon>
        <taxon>Bacteroidota</taxon>
        <taxon>Cytophagia</taxon>
        <taxon>Cytophagales</taxon>
        <taxon>Spirosomataceae</taxon>
        <taxon>Arsenicibacter</taxon>
    </lineage>
</organism>
<feature type="transmembrane region" description="Helical" evidence="1">
    <location>
        <begin position="184"/>
        <end position="207"/>
    </location>
</feature>
<proteinExistence type="predicted"/>
<dbReference type="AlphaFoldDB" id="A0A1S2VJE4"/>
<feature type="transmembrane region" description="Helical" evidence="1">
    <location>
        <begin position="383"/>
        <end position="404"/>
    </location>
</feature>
<comment type="caution">
    <text evidence="2">The sequence shown here is derived from an EMBL/GenBank/DDBJ whole genome shotgun (WGS) entry which is preliminary data.</text>
</comment>
<protein>
    <recommendedName>
        <fullName evidence="4">Glycosyltransferase RgtA/B/C/D-like domain-containing protein</fullName>
    </recommendedName>
</protein>
<feature type="transmembrane region" description="Helical" evidence="1">
    <location>
        <begin position="91"/>
        <end position="111"/>
    </location>
</feature>
<dbReference type="OrthoDB" id="938262at2"/>